<dbReference type="InterPro" id="IPR004843">
    <property type="entry name" value="Calcineurin-like_PHP"/>
</dbReference>
<comment type="subcellular location">
    <subcellularLocation>
        <location evidence="3">Chromosome</location>
    </subcellularLocation>
    <subcellularLocation>
        <location evidence="2 16">Nucleus</location>
    </subcellularLocation>
</comment>
<dbReference type="GO" id="GO:0035861">
    <property type="term" value="C:site of double-strand break"/>
    <property type="evidence" value="ECO:0007669"/>
    <property type="project" value="TreeGrafter"/>
</dbReference>
<dbReference type="KEGG" id="csol:105366088"/>
<dbReference type="InterPro" id="IPR041796">
    <property type="entry name" value="Mre11_N"/>
</dbReference>
<dbReference type="Pfam" id="PF00149">
    <property type="entry name" value="Metallophos"/>
    <property type="match status" value="1"/>
</dbReference>
<dbReference type="GO" id="GO:0000723">
    <property type="term" value="P:telomere maintenance"/>
    <property type="evidence" value="ECO:0007669"/>
    <property type="project" value="TreeGrafter"/>
</dbReference>
<dbReference type="InterPro" id="IPR029052">
    <property type="entry name" value="Metallo-depent_PP-like"/>
</dbReference>
<dbReference type="PIRSF" id="PIRSF000882">
    <property type="entry name" value="DSB_repair_MRE11"/>
    <property type="match status" value="1"/>
</dbReference>
<keyword evidence="5" id="KW-0158">Chromosome</keyword>
<comment type="cofactor">
    <cofactor evidence="1 16">
        <name>Mn(2+)</name>
        <dbReference type="ChEBI" id="CHEBI:29035"/>
    </cofactor>
</comment>
<dbReference type="AlphaFoldDB" id="A0AAJ6YR75"/>
<evidence type="ECO:0000256" key="13">
    <source>
        <dbReference type="ARBA" id="ARBA00023211"/>
    </source>
</evidence>
<dbReference type="GO" id="GO:0007095">
    <property type="term" value="P:mitotic G2 DNA damage checkpoint signaling"/>
    <property type="evidence" value="ECO:0007669"/>
    <property type="project" value="TreeGrafter"/>
</dbReference>
<evidence type="ECO:0000256" key="10">
    <source>
        <dbReference type="ARBA" id="ARBA00022801"/>
    </source>
</evidence>
<evidence type="ECO:0000256" key="14">
    <source>
        <dbReference type="ARBA" id="ARBA00023242"/>
    </source>
</evidence>
<organism evidence="20 21">
    <name type="scientific">Ceratosolen solmsi marchali</name>
    <dbReference type="NCBI Taxonomy" id="326594"/>
    <lineage>
        <taxon>Eukaryota</taxon>
        <taxon>Metazoa</taxon>
        <taxon>Ecdysozoa</taxon>
        <taxon>Arthropoda</taxon>
        <taxon>Hexapoda</taxon>
        <taxon>Insecta</taxon>
        <taxon>Pterygota</taxon>
        <taxon>Neoptera</taxon>
        <taxon>Endopterygota</taxon>
        <taxon>Hymenoptera</taxon>
        <taxon>Apocrita</taxon>
        <taxon>Proctotrupomorpha</taxon>
        <taxon>Chalcidoidea</taxon>
        <taxon>Agaonidae</taxon>
        <taxon>Agaoninae</taxon>
        <taxon>Ceratosolen</taxon>
    </lineage>
</organism>
<feature type="non-terminal residue" evidence="21">
    <location>
        <position position="1"/>
    </location>
</feature>
<dbReference type="InterPro" id="IPR038487">
    <property type="entry name" value="Mre11_capping_dom"/>
</dbReference>
<dbReference type="Gene3D" id="3.60.21.10">
    <property type="match status" value="1"/>
</dbReference>
<evidence type="ECO:0000256" key="18">
    <source>
        <dbReference type="SAM" id="MobiDB-lite"/>
    </source>
</evidence>
<evidence type="ECO:0000256" key="17">
    <source>
        <dbReference type="PIRSR" id="PIRSR000882-1"/>
    </source>
</evidence>
<evidence type="ECO:0000256" key="15">
    <source>
        <dbReference type="ARBA" id="ARBA00023254"/>
    </source>
</evidence>
<dbReference type="PANTHER" id="PTHR10139">
    <property type="entry name" value="DOUBLE-STRAND BREAK REPAIR PROTEIN MRE11"/>
    <property type="match status" value="1"/>
</dbReference>
<dbReference type="Proteomes" id="UP000695007">
    <property type="component" value="Unplaced"/>
</dbReference>
<evidence type="ECO:0000256" key="3">
    <source>
        <dbReference type="ARBA" id="ARBA00004286"/>
    </source>
</evidence>
<accession>A0AAJ6YR75</accession>
<dbReference type="SMART" id="SM01347">
    <property type="entry name" value="Mre11_DNA_bind"/>
    <property type="match status" value="1"/>
</dbReference>
<dbReference type="GeneID" id="105366088"/>
<dbReference type="GO" id="GO:0000724">
    <property type="term" value="P:double-strand break repair via homologous recombination"/>
    <property type="evidence" value="ECO:0007669"/>
    <property type="project" value="TreeGrafter"/>
</dbReference>
<keyword evidence="20" id="KW-1185">Reference proteome</keyword>
<keyword evidence="9 16" id="KW-0227">DNA damage</keyword>
<dbReference type="Pfam" id="PF04152">
    <property type="entry name" value="Mre11_DNA_bind"/>
    <property type="match status" value="1"/>
</dbReference>
<dbReference type="SUPFAM" id="SSF56300">
    <property type="entry name" value="Metallo-dependent phosphatases"/>
    <property type="match status" value="1"/>
</dbReference>
<dbReference type="InterPro" id="IPR007281">
    <property type="entry name" value="Mre11_DNA-bd"/>
</dbReference>
<evidence type="ECO:0000256" key="4">
    <source>
        <dbReference type="ARBA" id="ARBA00009028"/>
    </source>
</evidence>
<dbReference type="GO" id="GO:0097552">
    <property type="term" value="P:mitochondrial double-strand break repair via homologous recombination"/>
    <property type="evidence" value="ECO:0007669"/>
    <property type="project" value="TreeGrafter"/>
</dbReference>
<evidence type="ECO:0000256" key="11">
    <source>
        <dbReference type="ARBA" id="ARBA00022839"/>
    </source>
</evidence>
<evidence type="ECO:0000256" key="16">
    <source>
        <dbReference type="PIRNR" id="PIRNR000882"/>
    </source>
</evidence>
<evidence type="ECO:0000259" key="19">
    <source>
        <dbReference type="SMART" id="SM01347"/>
    </source>
</evidence>
<dbReference type="RefSeq" id="XP_011502705.1">
    <property type="nucleotide sequence ID" value="XM_011504403.1"/>
</dbReference>
<dbReference type="Gene3D" id="3.30.110.110">
    <property type="entry name" value="Mre11, capping domain"/>
    <property type="match status" value="1"/>
</dbReference>
<evidence type="ECO:0000256" key="5">
    <source>
        <dbReference type="ARBA" id="ARBA00022454"/>
    </source>
</evidence>
<keyword evidence="15 16" id="KW-0469">Meiosis</keyword>
<keyword evidence="8 16" id="KW-0255">Endonuclease</keyword>
<keyword evidence="6 16" id="KW-0540">Nuclease</keyword>
<feature type="compositionally biased region" description="Basic residues" evidence="18">
    <location>
        <begin position="562"/>
        <end position="577"/>
    </location>
</feature>
<evidence type="ECO:0000256" key="8">
    <source>
        <dbReference type="ARBA" id="ARBA00022759"/>
    </source>
</evidence>
<dbReference type="GO" id="GO:0042138">
    <property type="term" value="P:meiotic DNA double-strand break formation"/>
    <property type="evidence" value="ECO:0007669"/>
    <property type="project" value="TreeGrafter"/>
</dbReference>
<evidence type="ECO:0000256" key="6">
    <source>
        <dbReference type="ARBA" id="ARBA00022722"/>
    </source>
</evidence>
<sequence length="577" mass="66977">PNNLKNDDINEDNILKILIASDIHLGYEQTIKRTQENDSFLVFEEILQYAKSYEVDFILLGGDLFHEAKPPPNVITQCINLLRSYCLSDKSVKIQLLTDPKLVFNHCNNKNVNYEDPNINVGIPVFTIHGNHDDPSFGAIGSLDLLAATGFVNYFGKWTDVTQVSIAPILISKGITTVALYGLSYMNDQRLSRLMRNEKFHMLRTNEIQDPFNIFILHQNRAPHSYNSFIPENLLPDFLDLVIWGHEHECLIIPEESKLNRNIHICQPGSSIATSLTLGEAMPKHVGILSIYKNKYQMEPLKLKTVRPFVFEDLVLNDYNNEITIFKSRTEAVEEFIDNYIENKLISKVAKLQTGHQNQPEIPLIRLRIFYSDDHDMFQTLRLSQKYYHVVANPNDIIVFHKCSSKLRKKDIQKFENLELNEITKIFNFDNNTKDWKRSIQGGMTDYFNEHDRINKLTVLSLTGLNGALLRFVNTNDTKAFHDLVRHQMKKTLNYLIQNSYNDKKEVVKAIQDYRNIRMQKKQEEKMEEQSFFNARCDMVVKSIKNDSLSDNNKDNFTLLRGKGRRQGTNKRNHSKI</sequence>
<feature type="domain" description="Mre11 DNA-binding" evidence="19">
    <location>
        <begin position="296"/>
        <end position="472"/>
    </location>
</feature>
<feature type="active site" description="Proton donor" evidence="17">
    <location>
        <position position="132"/>
    </location>
</feature>
<protein>
    <recommendedName>
        <fullName evidence="16">Double-strand break repair protein</fullName>
    </recommendedName>
</protein>
<dbReference type="GO" id="GO:0031573">
    <property type="term" value="P:mitotic intra-S DNA damage checkpoint signaling"/>
    <property type="evidence" value="ECO:0007669"/>
    <property type="project" value="TreeGrafter"/>
</dbReference>
<keyword evidence="13 16" id="KW-0464">Manganese</keyword>
<reference evidence="21" key="1">
    <citation type="submission" date="2025-08" db="UniProtKB">
        <authorList>
            <consortium name="RefSeq"/>
        </authorList>
    </citation>
    <scope>IDENTIFICATION</scope>
</reference>
<evidence type="ECO:0000256" key="9">
    <source>
        <dbReference type="ARBA" id="ARBA00022763"/>
    </source>
</evidence>
<comment type="similarity">
    <text evidence="4 16">Belongs to the MRE11/RAD32 family.</text>
</comment>
<dbReference type="GO" id="GO:0008296">
    <property type="term" value="F:3'-5'-DNA exonuclease activity"/>
    <property type="evidence" value="ECO:0007669"/>
    <property type="project" value="InterPro"/>
</dbReference>
<evidence type="ECO:0000256" key="12">
    <source>
        <dbReference type="ARBA" id="ARBA00023204"/>
    </source>
</evidence>
<proteinExistence type="inferred from homology"/>
<evidence type="ECO:0000313" key="20">
    <source>
        <dbReference type="Proteomes" id="UP000695007"/>
    </source>
</evidence>
<dbReference type="CDD" id="cd00840">
    <property type="entry name" value="MPP_Mre11_N"/>
    <property type="match status" value="1"/>
</dbReference>
<evidence type="ECO:0000313" key="21">
    <source>
        <dbReference type="RefSeq" id="XP_011502705.1"/>
    </source>
</evidence>
<gene>
    <name evidence="21" type="primary">LOC105366088</name>
</gene>
<keyword evidence="14 16" id="KW-0539">Nucleus</keyword>
<comment type="function">
    <text evidence="16">Core component of the MRN complex, which plays a central role in double-strand break (DSB) repair, DNA recombination, maintenance of telomere integrity and meiosis. The MRN complex is involved in the repair of DNA double-strand breaks (DSBs) via homologous recombination (HR), an error-free mechanism which primarily occurs during S and G2 phases. The complex (1) mediates the end resection of damaged DNA, which generates proper single-stranded DNA, a key initial steps in HR, and is (2) required for the recruitment of other repair factors and efficient activation of ATM and ATR upon DNA damage. Within the MRN complex, MRE11 possesses both single-strand endonuclease activity and double-strand-specific 3'-5' exonuclease activity. MRE11 first endonucleolytically cleaves the 5' strand at DNA DSB ends to prevent non-homologous end joining (NHEJ) and licence HR. It then generates a single-stranded DNA gap via 3' to 5' exonucleolytic degradation, which is required for single-strand invasion and recombination.</text>
</comment>
<name>A0AAJ6YR75_9HYME</name>
<keyword evidence="11 16" id="KW-0269">Exonuclease</keyword>
<feature type="region of interest" description="Disordered" evidence="18">
    <location>
        <begin position="554"/>
        <end position="577"/>
    </location>
</feature>
<dbReference type="GO" id="GO:0030870">
    <property type="term" value="C:Mre11 complex"/>
    <property type="evidence" value="ECO:0007669"/>
    <property type="project" value="UniProtKB-UniRule"/>
</dbReference>
<dbReference type="CTD" id="4361"/>
<keyword evidence="7" id="KW-0479">Metal-binding</keyword>
<dbReference type="GO" id="GO:0006303">
    <property type="term" value="P:double-strand break repair via nonhomologous end joining"/>
    <property type="evidence" value="ECO:0007669"/>
    <property type="project" value="TreeGrafter"/>
</dbReference>
<dbReference type="InterPro" id="IPR003701">
    <property type="entry name" value="Mre11"/>
</dbReference>
<evidence type="ECO:0000256" key="1">
    <source>
        <dbReference type="ARBA" id="ARBA00001936"/>
    </source>
</evidence>
<dbReference type="GO" id="GO:0030145">
    <property type="term" value="F:manganese ion binding"/>
    <property type="evidence" value="ECO:0007669"/>
    <property type="project" value="UniProtKB-UniRule"/>
</dbReference>
<evidence type="ECO:0000256" key="7">
    <source>
        <dbReference type="ARBA" id="ARBA00022723"/>
    </source>
</evidence>
<keyword evidence="10 16" id="KW-0378">Hydrolase</keyword>
<evidence type="ECO:0000256" key="2">
    <source>
        <dbReference type="ARBA" id="ARBA00004123"/>
    </source>
</evidence>
<dbReference type="GO" id="GO:0000014">
    <property type="term" value="F:single-stranded DNA endodeoxyribonuclease activity"/>
    <property type="evidence" value="ECO:0007669"/>
    <property type="project" value="TreeGrafter"/>
</dbReference>
<keyword evidence="12 16" id="KW-0234">DNA repair</keyword>
<dbReference type="PANTHER" id="PTHR10139:SF1">
    <property type="entry name" value="DOUBLE-STRAND BREAK REPAIR PROTEIN MRE11"/>
    <property type="match status" value="1"/>
</dbReference>